<reference evidence="2" key="1">
    <citation type="submission" date="2020-08" db="EMBL/GenBank/DDBJ databases">
        <title>Multicomponent nature underlies the extraordinary mechanical properties of spider dragline silk.</title>
        <authorList>
            <person name="Kono N."/>
            <person name="Nakamura H."/>
            <person name="Mori M."/>
            <person name="Yoshida Y."/>
            <person name="Ohtoshi R."/>
            <person name="Malay A.D."/>
            <person name="Moran D.A.P."/>
            <person name="Tomita M."/>
            <person name="Numata K."/>
            <person name="Arakawa K."/>
        </authorList>
    </citation>
    <scope>NUCLEOTIDE SEQUENCE</scope>
</reference>
<sequence length="209" mass="23589">MENKAFALIKRTPKIPLMSHLSDSLDPFRDVASSSSPSLVAPLNMLWDVWDVIYFCYSSMRGGRRSTHSKNLNSQKTLKNIYCTLSKHVLNYVKNRLGFLTNGALAGIGNRAKNKSKTADSEDTRHSKSNFPRVRDLIHGQERKGSEQEGPFPDARVFRTPGEGELGNASRVSITVTYGASDGWQSLPFHSLVFRRCEKKRYAMFLNKM</sequence>
<comment type="caution">
    <text evidence="2">The sequence shown here is derived from an EMBL/GenBank/DDBJ whole genome shotgun (WGS) entry which is preliminary data.</text>
</comment>
<evidence type="ECO:0000256" key="1">
    <source>
        <dbReference type="SAM" id="MobiDB-lite"/>
    </source>
</evidence>
<evidence type="ECO:0000313" key="2">
    <source>
        <dbReference type="EMBL" id="GFU08274.1"/>
    </source>
</evidence>
<feature type="region of interest" description="Disordered" evidence="1">
    <location>
        <begin position="112"/>
        <end position="136"/>
    </location>
</feature>
<feature type="compositionally biased region" description="Basic and acidic residues" evidence="1">
    <location>
        <begin position="117"/>
        <end position="126"/>
    </location>
</feature>
<accession>A0A8X6Q8R5</accession>
<organism evidence="2 3">
    <name type="scientific">Nephila pilipes</name>
    <name type="common">Giant wood spider</name>
    <name type="synonym">Nephila maculata</name>
    <dbReference type="NCBI Taxonomy" id="299642"/>
    <lineage>
        <taxon>Eukaryota</taxon>
        <taxon>Metazoa</taxon>
        <taxon>Ecdysozoa</taxon>
        <taxon>Arthropoda</taxon>
        <taxon>Chelicerata</taxon>
        <taxon>Arachnida</taxon>
        <taxon>Araneae</taxon>
        <taxon>Araneomorphae</taxon>
        <taxon>Entelegynae</taxon>
        <taxon>Araneoidea</taxon>
        <taxon>Nephilidae</taxon>
        <taxon>Nephila</taxon>
    </lineage>
</organism>
<dbReference type="Proteomes" id="UP000887013">
    <property type="component" value="Unassembled WGS sequence"/>
</dbReference>
<proteinExistence type="predicted"/>
<gene>
    <name evidence="2" type="ORF">NPIL_429301</name>
</gene>
<protein>
    <submittedName>
        <fullName evidence="2">Uncharacterized protein</fullName>
    </submittedName>
</protein>
<dbReference type="EMBL" id="BMAW01077818">
    <property type="protein sequence ID" value="GFU08274.1"/>
    <property type="molecule type" value="Genomic_DNA"/>
</dbReference>
<keyword evidence="3" id="KW-1185">Reference proteome</keyword>
<name>A0A8X6Q8R5_NEPPI</name>
<dbReference type="AlphaFoldDB" id="A0A8X6Q8R5"/>
<evidence type="ECO:0000313" key="3">
    <source>
        <dbReference type="Proteomes" id="UP000887013"/>
    </source>
</evidence>
<dbReference type="OrthoDB" id="10492726at2759"/>